<dbReference type="OrthoDB" id="9784272at2"/>
<gene>
    <name evidence="1" type="ORF">KUK_0682</name>
</gene>
<dbReference type="EMBL" id="HE681423">
    <property type="protein sequence ID" value="CCG17989.1"/>
    <property type="molecule type" value="Genomic_DNA"/>
</dbReference>
<dbReference type="GO" id="GO:0006352">
    <property type="term" value="P:DNA-templated transcription initiation"/>
    <property type="evidence" value="ECO:0007669"/>
    <property type="project" value="InterPro"/>
</dbReference>
<dbReference type="Gene3D" id="1.10.1740.10">
    <property type="match status" value="1"/>
</dbReference>
<sequence>MNEQILSKELLAVAQGNRKALKNIFNIESDNLYTFALQVLGKEELAQEAVINAFIAIWKNASFYNEKLNSRGWIYTIFRYGLNQIAKSHLNSLHPSPTVVHNLQREVEQFKSDGSFYRVFEELPLHTQTSFLTLYFSPHHVKDIANALSMSEEELRNSIKMGVKHLSSNLSGLNTAHTLNSKIGELILGTLSEEEEHELNGKIAIDPEADLFTYQWENLYLEFLKQIPLKRVPKNLWLKIQKAILKLDSGESEAIKELDESINLEDKVVDSKTSSFSKPIYLIKKCWISRTFWRLTSLLLTAFIVWILVSNPFTNQPKFVSILNQSSSNQLAYLIKVNNSLEIIPAISQNVDSKSDLKLWHLNASGYLTPLGIINPNSTTKIKNNLSINSGDSFIISLEPKSAVTSVAETLNTSPDLNHSQVPGPTLYSGKIAKW</sequence>
<dbReference type="RefSeq" id="WP_015555414.1">
    <property type="nucleotide sequence ID" value="NC_021036.1"/>
</dbReference>
<evidence type="ECO:0000313" key="1">
    <source>
        <dbReference type="EMBL" id="CCG17989.1"/>
    </source>
</evidence>
<dbReference type="AlphaFoldDB" id="I7IYV7"/>
<dbReference type="InterPro" id="IPR013325">
    <property type="entry name" value="RNA_pol_sigma_r2"/>
</dbReference>
<name>I7IYV7_9BURK</name>
<dbReference type="KEGG" id="teg:KUK_0682"/>
<dbReference type="HOGENOM" id="CLU_629512_0_0_4"/>
<proteinExistence type="predicted"/>
<organism evidence="1">
    <name type="scientific">Taylorella equigenitalis 14/56</name>
    <dbReference type="NCBI Taxonomy" id="1091497"/>
    <lineage>
        <taxon>Bacteria</taxon>
        <taxon>Pseudomonadati</taxon>
        <taxon>Pseudomonadota</taxon>
        <taxon>Betaproteobacteria</taxon>
        <taxon>Burkholderiales</taxon>
        <taxon>Alcaligenaceae</taxon>
        <taxon>Taylorella</taxon>
    </lineage>
</organism>
<reference evidence="1" key="1">
    <citation type="journal article" date="2012" name="Vet. Microbiol.">
        <title>Comparative genomic analyses of the Taylorellae.</title>
        <authorList>
            <person name="Hauser H."/>
            <person name="Richter D.C."/>
            <person name="van Tonder A."/>
            <person name="Clark L."/>
            <person name="Preston A."/>
        </authorList>
    </citation>
    <scope>NUCLEOTIDE SEQUENCE</scope>
    <source>
        <strain evidence="1">14/56</strain>
    </source>
</reference>
<protein>
    <submittedName>
        <fullName evidence="1">Putative Sigma Factor</fullName>
    </submittedName>
</protein>
<dbReference type="GO" id="GO:0003700">
    <property type="term" value="F:DNA-binding transcription factor activity"/>
    <property type="evidence" value="ECO:0007669"/>
    <property type="project" value="InterPro"/>
</dbReference>
<accession>I7IYV7</accession>
<dbReference type="SUPFAM" id="SSF88946">
    <property type="entry name" value="Sigma2 domain of RNA polymerase sigma factors"/>
    <property type="match status" value="1"/>
</dbReference>